<dbReference type="EMBL" id="CAJPDR010000308">
    <property type="protein sequence ID" value="CAF9931497.1"/>
    <property type="molecule type" value="Genomic_DNA"/>
</dbReference>
<keyword evidence="3 5" id="KW-0808">Transferase</keyword>
<organism evidence="6 7">
    <name type="scientific">Alectoria fallacina</name>
    <dbReference type="NCBI Taxonomy" id="1903189"/>
    <lineage>
        <taxon>Eukaryota</taxon>
        <taxon>Fungi</taxon>
        <taxon>Dikarya</taxon>
        <taxon>Ascomycota</taxon>
        <taxon>Pezizomycotina</taxon>
        <taxon>Lecanoromycetes</taxon>
        <taxon>OSLEUM clade</taxon>
        <taxon>Lecanoromycetidae</taxon>
        <taxon>Lecanorales</taxon>
        <taxon>Lecanorineae</taxon>
        <taxon>Parmeliaceae</taxon>
        <taxon>Alectoria</taxon>
    </lineage>
</organism>
<dbReference type="PANTHER" id="PTHR10629">
    <property type="entry name" value="CYTOSINE-SPECIFIC METHYLTRANSFERASE"/>
    <property type="match status" value="1"/>
</dbReference>
<proteinExistence type="inferred from homology"/>
<dbReference type="PANTHER" id="PTHR10629:SF52">
    <property type="entry name" value="DNA (CYTOSINE-5)-METHYLTRANSFERASE 1"/>
    <property type="match status" value="1"/>
</dbReference>
<feature type="active site" evidence="5">
    <location>
        <position position="429"/>
    </location>
</feature>
<dbReference type="InterPro" id="IPR029063">
    <property type="entry name" value="SAM-dependent_MTases_sf"/>
</dbReference>
<evidence type="ECO:0000256" key="3">
    <source>
        <dbReference type="ARBA" id="ARBA00022679"/>
    </source>
</evidence>
<evidence type="ECO:0000313" key="7">
    <source>
        <dbReference type="Proteomes" id="UP000664203"/>
    </source>
</evidence>
<dbReference type="GO" id="GO:0044027">
    <property type="term" value="P:negative regulation of gene expression via chromosomal CpG island methylation"/>
    <property type="evidence" value="ECO:0007669"/>
    <property type="project" value="TreeGrafter"/>
</dbReference>
<sequence length="659" mass="74947">MLDATLPPKACASDMDVDMDEAHSLPSGFVHRNPNIINLEKDGDYDSDDTLLDDEIVERVVPPVSEARQNRRQARTQTDSFRNLQIHIENGRTIQVGRTVQDQDGNFLRIISIKQHRESGAIVIESFQDNHRILQTHSYDGRTLKPDKTVEMTDGAFLRIASISQDRRTGRISLKGSRFERATSLNGLLEFKLNEVAMIMKYDQNDVRDITEESLHEVSIAAVVRIRELVMTNQQFPALSFRETDPAGVASSKEYSSAHCRLICRWKFLKISENEGVLRRLMDFESDKGCSVPQAELRTTFRGRTIKGGACPGWLDEEIAFQRAERKRSRNIDPLRFHRPRSIINEATNRHHQRRYTLCDGFSGCGGVSRGAQEAGLRIESAFDQDADTVATYNLNFPYAKCEAITAYDFAMSINGNYKTDVLHLSPPCPRFSPFHNRPFPNDEQYEATFLATETLIRKTTPRIVTLEETFGLTRTEENLEWFNAMIQMFTKLGFSVRWKEFNLLDFGLPQPRRRLFVFASCPGETLPDFPNPTHCKAEDVPRLRLSRFNTVHDAIARIPPNFPDHGTQLRPKFNKPPYSSHRPVRNTICCSGSINYHPSGKRCFTTRELAGLQGFPLEHRFGPRGARKQIGNAVPPVVAKVFFEQVVRALRKADGLGS</sequence>
<keyword evidence="4 5" id="KW-0949">S-adenosyl-L-methionine</keyword>
<dbReference type="Pfam" id="PF00145">
    <property type="entry name" value="DNA_methylase"/>
    <property type="match status" value="2"/>
</dbReference>
<name>A0A8H3FUV9_9LECA</name>
<evidence type="ECO:0000256" key="5">
    <source>
        <dbReference type="PROSITE-ProRule" id="PRU01016"/>
    </source>
</evidence>
<dbReference type="EC" id="2.1.1.37" evidence="1"/>
<dbReference type="OrthoDB" id="414133at2759"/>
<dbReference type="SUPFAM" id="SSF53335">
    <property type="entry name" value="S-adenosyl-L-methionine-dependent methyltransferases"/>
    <property type="match status" value="1"/>
</dbReference>
<dbReference type="InterPro" id="IPR050390">
    <property type="entry name" value="C5-Methyltransferase"/>
</dbReference>
<dbReference type="InterPro" id="IPR001525">
    <property type="entry name" value="C5_MeTfrase"/>
</dbReference>
<dbReference type="Gene3D" id="3.90.120.10">
    <property type="entry name" value="DNA Methylase, subunit A, domain 2"/>
    <property type="match status" value="1"/>
</dbReference>
<dbReference type="Proteomes" id="UP000664203">
    <property type="component" value="Unassembled WGS sequence"/>
</dbReference>
<dbReference type="PROSITE" id="PS51679">
    <property type="entry name" value="SAM_MT_C5"/>
    <property type="match status" value="1"/>
</dbReference>
<evidence type="ECO:0000256" key="4">
    <source>
        <dbReference type="ARBA" id="ARBA00022691"/>
    </source>
</evidence>
<dbReference type="AlphaFoldDB" id="A0A8H3FUV9"/>
<comment type="similarity">
    <text evidence="5">Belongs to the class I-like SAM-binding methyltransferase superfamily. C5-methyltransferase family.</text>
</comment>
<evidence type="ECO:0000256" key="2">
    <source>
        <dbReference type="ARBA" id="ARBA00022603"/>
    </source>
</evidence>
<evidence type="ECO:0000256" key="1">
    <source>
        <dbReference type="ARBA" id="ARBA00011975"/>
    </source>
</evidence>
<dbReference type="PRINTS" id="PR00105">
    <property type="entry name" value="C5METTRFRASE"/>
</dbReference>
<protein>
    <recommendedName>
        <fullName evidence="1">DNA (cytosine-5-)-methyltransferase</fullName>
        <ecNumber evidence="1">2.1.1.37</ecNumber>
    </recommendedName>
</protein>
<dbReference type="GO" id="GO:0003886">
    <property type="term" value="F:DNA (cytosine-5-)-methyltransferase activity"/>
    <property type="evidence" value="ECO:0007669"/>
    <property type="project" value="UniProtKB-EC"/>
</dbReference>
<dbReference type="GO" id="GO:0032259">
    <property type="term" value="P:methylation"/>
    <property type="evidence" value="ECO:0007669"/>
    <property type="project" value="UniProtKB-KW"/>
</dbReference>
<reference evidence="6" key="1">
    <citation type="submission" date="2021-03" db="EMBL/GenBank/DDBJ databases">
        <authorList>
            <person name="Tagirdzhanova G."/>
        </authorList>
    </citation>
    <scope>NUCLEOTIDE SEQUENCE</scope>
</reference>
<accession>A0A8H3FUV9</accession>
<keyword evidence="2 5" id="KW-0489">Methyltransferase</keyword>
<dbReference type="GO" id="GO:0003677">
    <property type="term" value="F:DNA binding"/>
    <property type="evidence" value="ECO:0007669"/>
    <property type="project" value="TreeGrafter"/>
</dbReference>
<dbReference type="GO" id="GO:0005634">
    <property type="term" value="C:nucleus"/>
    <property type="evidence" value="ECO:0007669"/>
    <property type="project" value="TreeGrafter"/>
</dbReference>
<evidence type="ECO:0000313" key="6">
    <source>
        <dbReference type="EMBL" id="CAF9931497.1"/>
    </source>
</evidence>
<comment type="caution">
    <text evidence="6">The sequence shown here is derived from an EMBL/GenBank/DDBJ whole genome shotgun (WGS) entry which is preliminary data.</text>
</comment>
<keyword evidence="7" id="KW-1185">Reference proteome</keyword>
<gene>
    <name evidence="6" type="ORF">ALECFALPRED_005021</name>
</gene>
<dbReference type="Gene3D" id="3.40.50.150">
    <property type="entry name" value="Vaccinia Virus protein VP39"/>
    <property type="match status" value="1"/>
</dbReference>